<comment type="caution">
    <text evidence="2">The sequence shown here is derived from an EMBL/GenBank/DDBJ whole genome shotgun (WGS) entry which is preliminary data.</text>
</comment>
<gene>
    <name evidence="2" type="ORF">H8699_02410</name>
</gene>
<dbReference type="Pfam" id="PF07561">
    <property type="entry name" value="DUF1540"/>
    <property type="match status" value="2"/>
</dbReference>
<dbReference type="Proteomes" id="UP000654279">
    <property type="component" value="Unassembled WGS sequence"/>
</dbReference>
<dbReference type="InterPro" id="IPR011437">
    <property type="entry name" value="DUF1540"/>
</dbReference>
<evidence type="ECO:0000313" key="3">
    <source>
        <dbReference type="Proteomes" id="UP000654279"/>
    </source>
</evidence>
<protein>
    <submittedName>
        <fullName evidence="2">DUF1540 domain-containing protein</fullName>
    </submittedName>
</protein>
<dbReference type="EMBL" id="JACRSO010000001">
    <property type="protein sequence ID" value="MBC8528292.1"/>
    <property type="molecule type" value="Genomic_DNA"/>
</dbReference>
<evidence type="ECO:0000313" key="2">
    <source>
        <dbReference type="EMBL" id="MBC8528292.1"/>
    </source>
</evidence>
<name>A0A926CYG8_9FIRM</name>
<reference evidence="2" key="1">
    <citation type="submission" date="2020-08" db="EMBL/GenBank/DDBJ databases">
        <title>Genome public.</title>
        <authorList>
            <person name="Liu C."/>
            <person name="Sun Q."/>
        </authorList>
    </citation>
    <scope>NUCLEOTIDE SEQUENCE</scope>
    <source>
        <strain evidence="2">NSJ-44</strain>
    </source>
</reference>
<evidence type="ECO:0000259" key="1">
    <source>
        <dbReference type="Pfam" id="PF07561"/>
    </source>
</evidence>
<keyword evidence="3" id="KW-1185">Reference proteome</keyword>
<dbReference type="RefSeq" id="WP_138295231.1">
    <property type="nucleotide sequence ID" value="NZ_JACRSO010000001.1"/>
</dbReference>
<feature type="domain" description="DUF1540" evidence="1">
    <location>
        <begin position="6"/>
        <end position="35"/>
    </location>
</feature>
<feature type="domain" description="DUF1540" evidence="1">
    <location>
        <begin position="90"/>
        <end position="128"/>
    </location>
</feature>
<organism evidence="2 3">
    <name type="scientific">Luoshenia tenuis</name>
    <dbReference type="NCBI Taxonomy" id="2763654"/>
    <lineage>
        <taxon>Bacteria</taxon>
        <taxon>Bacillati</taxon>
        <taxon>Bacillota</taxon>
        <taxon>Clostridia</taxon>
        <taxon>Christensenellales</taxon>
        <taxon>Christensenellaceae</taxon>
        <taxon>Luoshenia</taxon>
    </lineage>
</organism>
<dbReference type="AlphaFoldDB" id="A0A926CYG8"/>
<sequence length="134" mass="14559">MRPSLRCLATSCAYNNNYRCGAGDIEVVDDHAPVVRCSTYSYRLGEEDTPNKPTEGMSTFGFIEVDFAGVGIASPITGASVRMEDHNPAVLCTARECLYNADLQCTAGQLKIGMPSQQPTQEAACETYRPQGRE</sequence>
<proteinExistence type="predicted"/>
<accession>A0A926CYG8</accession>